<comment type="caution">
    <text evidence="2">The sequence shown here is derived from an EMBL/GenBank/DDBJ whole genome shotgun (WGS) entry which is preliminary data.</text>
</comment>
<gene>
    <name evidence="2" type="ORF">B5V01_27875</name>
</gene>
<protein>
    <submittedName>
        <fullName evidence="2">Uncharacterized protein</fullName>
    </submittedName>
</protein>
<proteinExistence type="predicted"/>
<accession>A0A4Q1UPW2</accession>
<organism evidence="2 3">
    <name type="scientific">Mesorhizobium erdmanii</name>
    <dbReference type="NCBI Taxonomy" id="1777866"/>
    <lineage>
        <taxon>Bacteria</taxon>
        <taxon>Pseudomonadati</taxon>
        <taxon>Pseudomonadota</taxon>
        <taxon>Alphaproteobacteria</taxon>
        <taxon>Hyphomicrobiales</taxon>
        <taxon>Phyllobacteriaceae</taxon>
        <taxon>Mesorhizobium</taxon>
    </lineage>
</organism>
<evidence type="ECO:0000256" key="1">
    <source>
        <dbReference type="SAM" id="MobiDB-lite"/>
    </source>
</evidence>
<dbReference type="EMBL" id="MZXX01000041">
    <property type="protein sequence ID" value="RXT37931.1"/>
    <property type="molecule type" value="Genomic_DNA"/>
</dbReference>
<evidence type="ECO:0000313" key="3">
    <source>
        <dbReference type="Proteomes" id="UP000290444"/>
    </source>
</evidence>
<name>A0A4Q1UPW2_9HYPH</name>
<feature type="region of interest" description="Disordered" evidence="1">
    <location>
        <begin position="67"/>
        <end position="93"/>
    </location>
</feature>
<feature type="compositionally biased region" description="Low complexity" evidence="1">
    <location>
        <begin position="67"/>
        <end position="79"/>
    </location>
</feature>
<dbReference type="AlphaFoldDB" id="A0A4Q1UPW2"/>
<evidence type="ECO:0000313" key="2">
    <source>
        <dbReference type="EMBL" id="RXT37931.1"/>
    </source>
</evidence>
<dbReference type="Proteomes" id="UP000290444">
    <property type="component" value="Unassembled WGS sequence"/>
</dbReference>
<reference evidence="2 3" key="1">
    <citation type="submission" date="2017-03" db="EMBL/GenBank/DDBJ databases">
        <authorList>
            <person name="Safronova V.I."/>
            <person name="Sazanova A.L."/>
            <person name="Chirak E.R."/>
        </authorList>
    </citation>
    <scope>NUCLEOTIDE SEQUENCE [LARGE SCALE GENOMIC DNA]</scope>
    <source>
        <strain evidence="2 3">Opo-242</strain>
    </source>
</reference>
<sequence>MAGHHLRLSGIFQPPNGAVVMYRKLFCAQPQASEQERPDIRQAGFAKAPKFVYDLMKPSVAACPSAVSASASTRASPRANSVENGGETRLAAL</sequence>